<keyword evidence="1" id="KW-0732">Signal</keyword>
<dbReference type="PANTHER" id="PTHR33321:SF12">
    <property type="entry name" value="PLANT BASIC SECRETORY PROTEIN (BSP) FAMILY PROTEIN"/>
    <property type="match status" value="1"/>
</dbReference>
<dbReference type="RefSeq" id="WP_208864840.1">
    <property type="nucleotide sequence ID" value="NZ_FOCL01000017.1"/>
</dbReference>
<dbReference type="Pfam" id="PF04450">
    <property type="entry name" value="BSP"/>
    <property type="match status" value="1"/>
</dbReference>
<evidence type="ECO:0000313" key="2">
    <source>
        <dbReference type="EMBL" id="SEO95140.1"/>
    </source>
</evidence>
<dbReference type="Proteomes" id="UP000198942">
    <property type="component" value="Unassembled WGS sequence"/>
</dbReference>
<evidence type="ECO:0000313" key="3">
    <source>
        <dbReference type="Proteomes" id="UP000198942"/>
    </source>
</evidence>
<evidence type="ECO:0000256" key="1">
    <source>
        <dbReference type="SAM" id="SignalP"/>
    </source>
</evidence>
<feature type="chain" id="PRO_5011749320" evidence="1">
    <location>
        <begin position="23"/>
        <end position="250"/>
    </location>
</feature>
<gene>
    <name evidence="2" type="ORF">SAMN05192574_11724</name>
</gene>
<dbReference type="PROSITE" id="PS51257">
    <property type="entry name" value="PROKAR_LIPOPROTEIN"/>
    <property type="match status" value="1"/>
</dbReference>
<organism evidence="2 3">
    <name type="scientific">Mucilaginibacter gossypiicola</name>
    <dbReference type="NCBI Taxonomy" id="551995"/>
    <lineage>
        <taxon>Bacteria</taxon>
        <taxon>Pseudomonadati</taxon>
        <taxon>Bacteroidota</taxon>
        <taxon>Sphingobacteriia</taxon>
        <taxon>Sphingobacteriales</taxon>
        <taxon>Sphingobacteriaceae</taxon>
        <taxon>Mucilaginibacter</taxon>
    </lineage>
</organism>
<feature type="signal peptide" evidence="1">
    <location>
        <begin position="1"/>
        <end position="22"/>
    </location>
</feature>
<reference evidence="3" key="1">
    <citation type="submission" date="2016-10" db="EMBL/GenBank/DDBJ databases">
        <authorList>
            <person name="Varghese N."/>
            <person name="Submissions S."/>
        </authorList>
    </citation>
    <scope>NUCLEOTIDE SEQUENCE [LARGE SCALE GENOMIC DNA]</scope>
    <source>
        <strain evidence="3">Gh-48</strain>
    </source>
</reference>
<dbReference type="PANTHER" id="PTHR33321">
    <property type="match status" value="1"/>
</dbReference>
<dbReference type="SUPFAM" id="SSF55486">
    <property type="entry name" value="Metalloproteases ('zincins'), catalytic domain"/>
    <property type="match status" value="1"/>
</dbReference>
<accession>A0A1H8TVS6</accession>
<dbReference type="EMBL" id="FOCL01000017">
    <property type="protein sequence ID" value="SEO95140.1"/>
    <property type="molecule type" value="Genomic_DNA"/>
</dbReference>
<proteinExistence type="predicted"/>
<protein>
    <submittedName>
        <fullName evidence="2">Peptidase</fullName>
    </submittedName>
</protein>
<dbReference type="STRING" id="551995.SAMN05192574_11724"/>
<name>A0A1H8TVS6_9SPHI</name>
<dbReference type="InterPro" id="IPR007541">
    <property type="entry name" value="Uncharacterised_BSP"/>
</dbReference>
<dbReference type="AlphaFoldDB" id="A0A1H8TVS6"/>
<keyword evidence="3" id="KW-1185">Reference proteome</keyword>
<sequence>MKILNNSMKVFVLMATAMTLTSACYKNKLADDQDQPQAKPVFHDYLSQDSVTKGSYTLIFTNYSPDFATDAGNKVKDRMIDAFFKVYPEEASIYNPKTAIKVHFNIDPSYTGVAETGNAIVRINPKWMLATPTDLDVVTHEVMHIVQAYTGSNPGWLVEGIADYARYTLGVDNAAAGWSLPDYSADQNYTGSYRITARFLVWLDKHVKAGIVKDLNAACRDNTYSDQTWKTLTGKTVDELWAAYSKNPAL</sequence>